<dbReference type="NCBIfam" id="NF033546">
    <property type="entry name" value="transpos_IS21"/>
    <property type="match status" value="1"/>
</dbReference>
<dbReference type="Proteomes" id="UP001165427">
    <property type="component" value="Unassembled WGS sequence"/>
</dbReference>
<feature type="domain" description="Integrase catalytic" evidence="1">
    <location>
        <begin position="111"/>
        <end position="196"/>
    </location>
</feature>
<dbReference type="Pfam" id="PF00665">
    <property type="entry name" value="rve"/>
    <property type="match status" value="1"/>
</dbReference>
<dbReference type="PANTHER" id="PTHR35004:SF6">
    <property type="entry name" value="TRANSPOSASE"/>
    <property type="match status" value="1"/>
</dbReference>
<proteinExistence type="predicted"/>
<evidence type="ECO:0000259" key="1">
    <source>
        <dbReference type="PROSITE" id="PS50994"/>
    </source>
</evidence>
<sequence length="196" mass="22410">MIDYPMYCKMMHLKRNEGLNAAQIADALAVDVRTVRKWLRRNAFAPRTGLQRAGKLDPIKREIGRLLEAHPYSAMQIHQRICQQGFTGGYTIVKDYVRKVRPPKVRAFLTLAFAPGECAQVDWGSFGTVAVGAAVRRLSFFVMVLCYSRMMYVQFTVSQTMEHFLDCHQNAFEYFGAVPKRIMVDNLKSAVLKRIV</sequence>
<accession>A0AA41REH1</accession>
<dbReference type="PROSITE" id="PS50994">
    <property type="entry name" value="INTEGRASE"/>
    <property type="match status" value="1"/>
</dbReference>
<dbReference type="InterPro" id="IPR036397">
    <property type="entry name" value="RNaseH_sf"/>
</dbReference>
<dbReference type="RefSeq" id="WP_246915261.1">
    <property type="nucleotide sequence ID" value="NZ_JALJRB010000075.1"/>
</dbReference>
<protein>
    <submittedName>
        <fullName evidence="2">IS21 family transposase</fullName>
    </submittedName>
</protein>
<gene>
    <name evidence="2" type="primary">istA</name>
    <name evidence="2" type="ORF">MRX98_21750</name>
</gene>
<feature type="non-terminal residue" evidence="2">
    <location>
        <position position="196"/>
    </location>
</feature>
<name>A0AA41REH1_9BACT</name>
<dbReference type="EMBL" id="JALJRB010000075">
    <property type="protein sequence ID" value="MCJ8503213.1"/>
    <property type="molecule type" value="Genomic_DNA"/>
</dbReference>
<evidence type="ECO:0000313" key="2">
    <source>
        <dbReference type="EMBL" id="MCJ8503213.1"/>
    </source>
</evidence>
<dbReference type="InterPro" id="IPR012337">
    <property type="entry name" value="RNaseH-like_sf"/>
</dbReference>
<dbReference type="Gene3D" id="3.30.420.10">
    <property type="entry name" value="Ribonuclease H-like superfamily/Ribonuclease H"/>
    <property type="match status" value="1"/>
</dbReference>
<evidence type="ECO:0000313" key="3">
    <source>
        <dbReference type="Proteomes" id="UP001165427"/>
    </source>
</evidence>
<dbReference type="AlphaFoldDB" id="A0AA41REH1"/>
<dbReference type="GO" id="GO:0003676">
    <property type="term" value="F:nucleic acid binding"/>
    <property type="evidence" value="ECO:0007669"/>
    <property type="project" value="InterPro"/>
</dbReference>
<dbReference type="InterPro" id="IPR001584">
    <property type="entry name" value="Integrase_cat-core"/>
</dbReference>
<organism evidence="2 3">
    <name type="scientific">Desulfatitalea alkaliphila</name>
    <dbReference type="NCBI Taxonomy" id="2929485"/>
    <lineage>
        <taxon>Bacteria</taxon>
        <taxon>Pseudomonadati</taxon>
        <taxon>Thermodesulfobacteriota</taxon>
        <taxon>Desulfobacteria</taxon>
        <taxon>Desulfobacterales</taxon>
        <taxon>Desulfosarcinaceae</taxon>
        <taxon>Desulfatitalea</taxon>
    </lineage>
</organism>
<reference evidence="2" key="1">
    <citation type="submission" date="2022-04" db="EMBL/GenBank/DDBJ databases">
        <title>Desulfatitalea alkaliphila sp. nov., a novel anaerobic sulfate-reducing bacterium isolated from terrestrial mud volcano, Taman Peninsula, Russia.</title>
        <authorList>
            <person name="Khomyakova M.A."/>
            <person name="Merkel A.Y."/>
            <person name="Slobodkin A.I."/>
        </authorList>
    </citation>
    <scope>NUCLEOTIDE SEQUENCE</scope>
    <source>
        <strain evidence="2">M08but</strain>
    </source>
</reference>
<dbReference type="PANTHER" id="PTHR35004">
    <property type="entry name" value="TRANSPOSASE RV3428C-RELATED"/>
    <property type="match status" value="1"/>
</dbReference>
<keyword evidence="3" id="KW-1185">Reference proteome</keyword>
<dbReference type="SUPFAM" id="SSF53098">
    <property type="entry name" value="Ribonuclease H-like"/>
    <property type="match status" value="1"/>
</dbReference>
<comment type="caution">
    <text evidence="2">The sequence shown here is derived from an EMBL/GenBank/DDBJ whole genome shotgun (WGS) entry which is preliminary data.</text>
</comment>
<dbReference type="GO" id="GO:0015074">
    <property type="term" value="P:DNA integration"/>
    <property type="evidence" value="ECO:0007669"/>
    <property type="project" value="InterPro"/>
</dbReference>